<keyword evidence="4" id="KW-1185">Reference proteome</keyword>
<gene>
    <name evidence="3" type="ORF">MIND_00139300</name>
</gene>
<keyword evidence="1" id="KW-0472">Membrane</keyword>
<protein>
    <submittedName>
        <fullName evidence="3">Uncharacterized protein</fullName>
    </submittedName>
</protein>
<dbReference type="AlphaFoldDB" id="A0A8H6WKX7"/>
<evidence type="ECO:0000256" key="2">
    <source>
        <dbReference type="SAM" id="SignalP"/>
    </source>
</evidence>
<name>A0A8H6WKX7_9AGAR</name>
<keyword evidence="2" id="KW-0732">Signal</keyword>
<feature type="signal peptide" evidence="2">
    <location>
        <begin position="1"/>
        <end position="22"/>
    </location>
</feature>
<reference evidence="3" key="1">
    <citation type="submission" date="2020-05" db="EMBL/GenBank/DDBJ databases">
        <title>Mycena genomes resolve the evolution of fungal bioluminescence.</title>
        <authorList>
            <person name="Tsai I.J."/>
        </authorList>
    </citation>
    <scope>NUCLEOTIDE SEQUENCE</scope>
    <source>
        <strain evidence="3">171206Taipei</strain>
    </source>
</reference>
<feature type="transmembrane region" description="Helical" evidence="1">
    <location>
        <begin position="37"/>
        <end position="59"/>
    </location>
</feature>
<organism evidence="3 4">
    <name type="scientific">Mycena indigotica</name>
    <dbReference type="NCBI Taxonomy" id="2126181"/>
    <lineage>
        <taxon>Eukaryota</taxon>
        <taxon>Fungi</taxon>
        <taxon>Dikarya</taxon>
        <taxon>Basidiomycota</taxon>
        <taxon>Agaricomycotina</taxon>
        <taxon>Agaricomycetes</taxon>
        <taxon>Agaricomycetidae</taxon>
        <taxon>Agaricales</taxon>
        <taxon>Marasmiineae</taxon>
        <taxon>Mycenaceae</taxon>
        <taxon>Mycena</taxon>
    </lineage>
</organism>
<dbReference type="RefSeq" id="XP_037226232.1">
    <property type="nucleotide sequence ID" value="XM_037358322.1"/>
</dbReference>
<evidence type="ECO:0000256" key="1">
    <source>
        <dbReference type="SAM" id="Phobius"/>
    </source>
</evidence>
<accession>A0A8H6WKX7</accession>
<proteinExistence type="predicted"/>
<feature type="chain" id="PRO_5034931075" evidence="2">
    <location>
        <begin position="23"/>
        <end position="150"/>
    </location>
</feature>
<evidence type="ECO:0000313" key="4">
    <source>
        <dbReference type="Proteomes" id="UP000636479"/>
    </source>
</evidence>
<sequence>MATQPPVTFSWLPLARCAFVLALSTRALVPSSPLRRRLYPFCFILLYCLYIADIVLYCSRLGAGLCGHDNYIHVILLCIIVHPLSYFIFLFAITTCDKLEDLGKLGEFLLSLRTSRGLMFNAFLNSCEMSRDSPLKRESLRPTRQKKQFN</sequence>
<dbReference type="GeneID" id="59340838"/>
<dbReference type="Proteomes" id="UP000636479">
    <property type="component" value="Unassembled WGS sequence"/>
</dbReference>
<keyword evidence="1" id="KW-1133">Transmembrane helix</keyword>
<keyword evidence="1" id="KW-0812">Transmembrane</keyword>
<comment type="caution">
    <text evidence="3">The sequence shown here is derived from an EMBL/GenBank/DDBJ whole genome shotgun (WGS) entry which is preliminary data.</text>
</comment>
<dbReference type="EMBL" id="JACAZF010000001">
    <property type="protein sequence ID" value="KAF7316209.1"/>
    <property type="molecule type" value="Genomic_DNA"/>
</dbReference>
<feature type="transmembrane region" description="Helical" evidence="1">
    <location>
        <begin position="71"/>
        <end position="93"/>
    </location>
</feature>
<evidence type="ECO:0000313" key="3">
    <source>
        <dbReference type="EMBL" id="KAF7316209.1"/>
    </source>
</evidence>